<dbReference type="GO" id="GO:0005886">
    <property type="term" value="C:plasma membrane"/>
    <property type="evidence" value="ECO:0007669"/>
    <property type="project" value="UniProtKB-SubCell"/>
</dbReference>
<evidence type="ECO:0000256" key="12">
    <source>
        <dbReference type="SAM" id="Phobius"/>
    </source>
</evidence>
<dbReference type="InterPro" id="IPR000276">
    <property type="entry name" value="GPCR_Rhodpsn"/>
</dbReference>
<dbReference type="Proteomes" id="UP000594454">
    <property type="component" value="Chromosome 5"/>
</dbReference>
<keyword evidence="4 10" id="KW-0812">Transmembrane</keyword>
<evidence type="ECO:0000259" key="13">
    <source>
        <dbReference type="PROSITE" id="PS50262"/>
    </source>
</evidence>
<keyword evidence="15" id="KW-1185">Reference proteome</keyword>
<dbReference type="FunCoup" id="A0A7R8YY23">
    <property type="interactions" value="59"/>
</dbReference>
<dbReference type="PROSITE" id="PS50262">
    <property type="entry name" value="G_PROTEIN_RECEP_F1_2"/>
    <property type="match status" value="1"/>
</dbReference>
<dbReference type="InterPro" id="IPR017452">
    <property type="entry name" value="GPCR_Rhodpsn_7TM"/>
</dbReference>
<reference evidence="14 15" key="1">
    <citation type="submission" date="2020-11" db="EMBL/GenBank/DDBJ databases">
        <authorList>
            <person name="Wallbank WR R."/>
            <person name="Pardo Diaz C."/>
            <person name="Kozak K."/>
            <person name="Martin S."/>
            <person name="Jiggins C."/>
            <person name="Moest M."/>
            <person name="Warren A I."/>
            <person name="Generalovic N T."/>
            <person name="Byers J.R.P. K."/>
            <person name="Montejo-Kovacevich G."/>
            <person name="Yen C E."/>
        </authorList>
    </citation>
    <scope>NUCLEOTIDE SEQUENCE [LARGE SCALE GENOMIC DNA]</scope>
</reference>
<evidence type="ECO:0000256" key="3">
    <source>
        <dbReference type="ARBA" id="ARBA00022475"/>
    </source>
</evidence>
<dbReference type="AlphaFoldDB" id="A0A7R8YY23"/>
<feature type="compositionally biased region" description="Polar residues" evidence="11">
    <location>
        <begin position="349"/>
        <end position="364"/>
    </location>
</feature>
<dbReference type="OMA" id="TILAVRC"/>
<evidence type="ECO:0000313" key="14">
    <source>
        <dbReference type="EMBL" id="CAD7090038.1"/>
    </source>
</evidence>
<dbReference type="OrthoDB" id="10042731at2759"/>
<proteinExistence type="inferred from homology"/>
<feature type="domain" description="G-protein coupled receptors family 1 profile" evidence="13">
    <location>
        <begin position="64"/>
        <end position="310"/>
    </location>
</feature>
<evidence type="ECO:0000256" key="4">
    <source>
        <dbReference type="ARBA" id="ARBA00022692"/>
    </source>
</evidence>
<keyword evidence="9 10" id="KW-0807">Transducer</keyword>
<feature type="transmembrane region" description="Helical" evidence="12">
    <location>
        <begin position="163"/>
        <end position="185"/>
    </location>
</feature>
<keyword evidence="5 12" id="KW-1133">Transmembrane helix</keyword>
<evidence type="ECO:0000256" key="5">
    <source>
        <dbReference type="ARBA" id="ARBA00022989"/>
    </source>
</evidence>
<evidence type="ECO:0000256" key="9">
    <source>
        <dbReference type="ARBA" id="ARBA00023224"/>
    </source>
</evidence>
<feature type="region of interest" description="Disordered" evidence="11">
    <location>
        <begin position="344"/>
        <end position="364"/>
    </location>
</feature>
<sequence>MEVNPTEYYEIINPPPGGDEIPLVIEDLFREIPGGVATRSRVIESSVAFWAVIDGILLVFILSGNILTILAVRCSRRLRSVISNMFILSLAISDTVVGFTLPYHLAFYIGSSLGESRTWCLLRFFLIILACCVSIWNLIAIALDRYIAIVYPLHYSRYMTRKVAIFLLGFGWVLGATIASIPMFWNNWLTAKSCEFDEVLPPWYMAGIITPGFSMIWICMLIVYWRIWREASKHVKHLRSSANGIHEIPSDWKSVQVVLIILGCFSICWLPYFIIACALMFNFIEGSSPTLYKGAFSLAMANSGMNPIIYAWKNTSFRRAFARLLRCQSPDYIDVSQHSTRSNIHRKSSSLQHQNQTPPNSATSGNFNAFAENMAVARTNSDSSQCSQYNLNDIRRPLKKSPFKLPIAETVVLANGVTVKNERLDVKFDKNVTQIPVVPEENTSTPAAKLVNFRAKGLVIQRIDCDGNANTEIRIVNANDGLKPATPIEMKNYLSVSDPATPQKILANGMNEKNLILSSFSSHFCKSQLI</sequence>
<evidence type="ECO:0000313" key="15">
    <source>
        <dbReference type="Proteomes" id="UP000594454"/>
    </source>
</evidence>
<keyword evidence="6 10" id="KW-0297">G-protein coupled receptor</keyword>
<dbReference type="PANTHER" id="PTHR24249:SF414">
    <property type="entry name" value="LP14436P"/>
    <property type="match status" value="1"/>
</dbReference>
<dbReference type="GO" id="GO:0004930">
    <property type="term" value="F:G protein-coupled receptor activity"/>
    <property type="evidence" value="ECO:0007669"/>
    <property type="project" value="UniProtKB-KW"/>
</dbReference>
<evidence type="ECO:0000256" key="10">
    <source>
        <dbReference type="RuleBase" id="RU000688"/>
    </source>
</evidence>
<evidence type="ECO:0000256" key="8">
    <source>
        <dbReference type="ARBA" id="ARBA00023170"/>
    </source>
</evidence>
<feature type="transmembrane region" description="Helical" evidence="12">
    <location>
        <begin position="47"/>
        <end position="72"/>
    </location>
</feature>
<accession>A0A7R8YY23</accession>
<dbReference type="PROSITE" id="PS00237">
    <property type="entry name" value="G_PROTEIN_RECEP_F1_1"/>
    <property type="match status" value="1"/>
</dbReference>
<name>A0A7R8YY23_HERIL</name>
<feature type="transmembrane region" description="Helical" evidence="12">
    <location>
        <begin position="84"/>
        <end position="109"/>
    </location>
</feature>
<keyword evidence="8 10" id="KW-0675">Receptor</keyword>
<feature type="transmembrane region" description="Helical" evidence="12">
    <location>
        <begin position="121"/>
        <end position="143"/>
    </location>
</feature>
<comment type="subcellular location">
    <subcellularLocation>
        <location evidence="1">Cell membrane</location>
        <topology evidence="1">Multi-pass membrane protein</topology>
    </subcellularLocation>
</comment>
<dbReference type="PRINTS" id="PR00237">
    <property type="entry name" value="GPCRRHODOPSN"/>
</dbReference>
<evidence type="ECO:0000256" key="6">
    <source>
        <dbReference type="ARBA" id="ARBA00023040"/>
    </source>
</evidence>
<gene>
    <name evidence="14" type="ORF">HERILL_LOCUS12550</name>
</gene>
<feature type="transmembrane region" description="Helical" evidence="12">
    <location>
        <begin position="257"/>
        <end position="284"/>
    </location>
</feature>
<protein>
    <recommendedName>
        <fullName evidence="13">G-protein coupled receptors family 1 profile domain-containing protein</fullName>
    </recommendedName>
</protein>
<organism evidence="14 15">
    <name type="scientific">Hermetia illucens</name>
    <name type="common">Black soldier fly</name>
    <dbReference type="NCBI Taxonomy" id="343691"/>
    <lineage>
        <taxon>Eukaryota</taxon>
        <taxon>Metazoa</taxon>
        <taxon>Ecdysozoa</taxon>
        <taxon>Arthropoda</taxon>
        <taxon>Hexapoda</taxon>
        <taxon>Insecta</taxon>
        <taxon>Pterygota</taxon>
        <taxon>Neoptera</taxon>
        <taxon>Endopterygota</taxon>
        <taxon>Diptera</taxon>
        <taxon>Brachycera</taxon>
        <taxon>Stratiomyomorpha</taxon>
        <taxon>Stratiomyidae</taxon>
        <taxon>Hermetiinae</taxon>
        <taxon>Hermetia</taxon>
    </lineage>
</organism>
<evidence type="ECO:0000256" key="2">
    <source>
        <dbReference type="ARBA" id="ARBA00010663"/>
    </source>
</evidence>
<dbReference type="SMART" id="SM01381">
    <property type="entry name" value="7TM_GPCR_Srsx"/>
    <property type="match status" value="1"/>
</dbReference>
<feature type="transmembrane region" description="Helical" evidence="12">
    <location>
        <begin position="205"/>
        <end position="227"/>
    </location>
</feature>
<evidence type="ECO:0000256" key="1">
    <source>
        <dbReference type="ARBA" id="ARBA00004651"/>
    </source>
</evidence>
<dbReference type="EMBL" id="LR899013">
    <property type="protein sequence ID" value="CAD7090038.1"/>
    <property type="molecule type" value="Genomic_DNA"/>
</dbReference>
<dbReference type="CDD" id="cd14967">
    <property type="entry name" value="7tmA_amine_R-like"/>
    <property type="match status" value="1"/>
</dbReference>
<dbReference type="InterPro" id="IPR050569">
    <property type="entry name" value="TAAR"/>
</dbReference>
<dbReference type="InParanoid" id="A0A7R8YY23"/>
<dbReference type="SUPFAM" id="SSF81321">
    <property type="entry name" value="Family A G protein-coupled receptor-like"/>
    <property type="match status" value="1"/>
</dbReference>
<dbReference type="PANTHER" id="PTHR24249">
    <property type="entry name" value="HISTAMINE RECEPTOR-RELATED G-PROTEIN COUPLED RECEPTOR"/>
    <property type="match status" value="1"/>
</dbReference>
<evidence type="ECO:0000256" key="11">
    <source>
        <dbReference type="SAM" id="MobiDB-lite"/>
    </source>
</evidence>
<dbReference type="FunFam" id="1.20.1070.10:FF:000325">
    <property type="entry name" value="Predicted protein"/>
    <property type="match status" value="1"/>
</dbReference>
<keyword evidence="7 12" id="KW-0472">Membrane</keyword>
<dbReference type="Pfam" id="PF00001">
    <property type="entry name" value="7tm_1"/>
    <property type="match status" value="1"/>
</dbReference>
<evidence type="ECO:0000256" key="7">
    <source>
        <dbReference type="ARBA" id="ARBA00023136"/>
    </source>
</evidence>
<comment type="similarity">
    <text evidence="2 10">Belongs to the G-protein coupled receptor 1 family.</text>
</comment>
<keyword evidence="3" id="KW-1003">Cell membrane</keyword>
<dbReference type="Gene3D" id="1.20.1070.10">
    <property type="entry name" value="Rhodopsin 7-helix transmembrane proteins"/>
    <property type="match status" value="1"/>
</dbReference>